<dbReference type="Gene3D" id="4.10.240.10">
    <property type="entry name" value="Zn(2)-C6 fungal-type DNA-binding domain"/>
    <property type="match status" value="1"/>
</dbReference>
<protein>
    <recommendedName>
        <fullName evidence="7">Zn(2)-C6 fungal-type domain-containing protein</fullName>
    </recommendedName>
</protein>
<dbReference type="CDD" id="cd00067">
    <property type="entry name" value="GAL4"/>
    <property type="match status" value="1"/>
</dbReference>
<dbReference type="Pfam" id="PF04082">
    <property type="entry name" value="Fungal_trans"/>
    <property type="match status" value="1"/>
</dbReference>
<reference evidence="8" key="1">
    <citation type="journal article" date="2019" name="Beilstein J. Org. Chem.">
        <title>Nanangenines: drimane sesquiterpenoids as the dominant metabolite cohort of a novel Australian fungus, Aspergillus nanangensis.</title>
        <authorList>
            <person name="Lacey H.J."/>
            <person name="Gilchrist C.L.M."/>
            <person name="Crombie A."/>
            <person name="Kalaitzis J.A."/>
            <person name="Vuong D."/>
            <person name="Rutledge P.J."/>
            <person name="Turner P."/>
            <person name="Pitt J.I."/>
            <person name="Lacey E."/>
            <person name="Chooi Y.H."/>
            <person name="Piggott A.M."/>
        </authorList>
    </citation>
    <scope>NUCLEOTIDE SEQUENCE</scope>
    <source>
        <strain evidence="8">MST-FP2251</strain>
    </source>
</reference>
<dbReference type="InterPro" id="IPR036864">
    <property type="entry name" value="Zn2-C6_fun-type_DNA-bd_sf"/>
</dbReference>
<evidence type="ECO:0000256" key="1">
    <source>
        <dbReference type="ARBA" id="ARBA00022723"/>
    </source>
</evidence>
<dbReference type="InterPro" id="IPR050797">
    <property type="entry name" value="Carb_Metab_Trans_Reg"/>
</dbReference>
<reference evidence="8" key="2">
    <citation type="submission" date="2020-02" db="EMBL/GenBank/DDBJ databases">
        <authorList>
            <person name="Gilchrist C.L.M."/>
            <person name="Chooi Y.-H."/>
        </authorList>
    </citation>
    <scope>NUCLEOTIDE SEQUENCE</scope>
    <source>
        <strain evidence="8">MST-FP2251</strain>
    </source>
</reference>
<evidence type="ECO:0000313" key="8">
    <source>
        <dbReference type="EMBL" id="KAF9885305.1"/>
    </source>
</evidence>
<feature type="region of interest" description="Disordered" evidence="6">
    <location>
        <begin position="100"/>
        <end position="145"/>
    </location>
</feature>
<dbReference type="SMART" id="SM00066">
    <property type="entry name" value="GAL4"/>
    <property type="match status" value="1"/>
</dbReference>
<gene>
    <name evidence="8" type="ORF">FE257_013022</name>
</gene>
<comment type="caution">
    <text evidence="8">The sequence shown here is derived from an EMBL/GenBank/DDBJ whole genome shotgun (WGS) entry which is preliminary data.</text>
</comment>
<keyword evidence="4" id="KW-0804">Transcription</keyword>
<organism evidence="8 9">
    <name type="scientific">Aspergillus nanangensis</name>
    <dbReference type="NCBI Taxonomy" id="2582783"/>
    <lineage>
        <taxon>Eukaryota</taxon>
        <taxon>Fungi</taxon>
        <taxon>Dikarya</taxon>
        <taxon>Ascomycota</taxon>
        <taxon>Pezizomycotina</taxon>
        <taxon>Eurotiomycetes</taxon>
        <taxon>Eurotiomycetidae</taxon>
        <taxon>Eurotiales</taxon>
        <taxon>Aspergillaceae</taxon>
        <taxon>Aspergillus</taxon>
        <taxon>Aspergillus subgen. Circumdati</taxon>
    </lineage>
</organism>
<dbReference type="InterPro" id="IPR007219">
    <property type="entry name" value="XnlR_reg_dom"/>
</dbReference>
<dbReference type="InterPro" id="IPR001138">
    <property type="entry name" value="Zn2Cys6_DnaBD"/>
</dbReference>
<keyword evidence="1" id="KW-0479">Metal-binding</keyword>
<evidence type="ECO:0000256" key="2">
    <source>
        <dbReference type="ARBA" id="ARBA00023015"/>
    </source>
</evidence>
<evidence type="ECO:0000259" key="7">
    <source>
        <dbReference type="PROSITE" id="PS50048"/>
    </source>
</evidence>
<accession>A0AAD4CF04</accession>
<dbReference type="SUPFAM" id="SSF57701">
    <property type="entry name" value="Zn2/Cys6 DNA-binding domain"/>
    <property type="match status" value="1"/>
</dbReference>
<keyword evidence="2" id="KW-0805">Transcription regulation</keyword>
<dbReference type="GO" id="GO:0006351">
    <property type="term" value="P:DNA-templated transcription"/>
    <property type="evidence" value="ECO:0007669"/>
    <property type="project" value="InterPro"/>
</dbReference>
<evidence type="ECO:0000313" key="9">
    <source>
        <dbReference type="Proteomes" id="UP001194746"/>
    </source>
</evidence>
<dbReference type="Pfam" id="PF00172">
    <property type="entry name" value="Zn_clus"/>
    <property type="match status" value="1"/>
</dbReference>
<evidence type="ECO:0000256" key="5">
    <source>
        <dbReference type="ARBA" id="ARBA00023242"/>
    </source>
</evidence>
<evidence type="ECO:0000256" key="3">
    <source>
        <dbReference type="ARBA" id="ARBA00023125"/>
    </source>
</evidence>
<dbReference type="PROSITE" id="PS50048">
    <property type="entry name" value="ZN2_CY6_FUNGAL_2"/>
    <property type="match status" value="1"/>
</dbReference>
<dbReference type="AlphaFoldDB" id="A0AAD4CF04"/>
<name>A0AAD4CF04_ASPNN</name>
<dbReference type="PANTHER" id="PTHR31668">
    <property type="entry name" value="GLUCOSE TRANSPORT TRANSCRIPTION REGULATOR RGT1-RELATED-RELATED"/>
    <property type="match status" value="1"/>
</dbReference>
<sequence>MLSIRMDPPEPKQRRQSAMACDNCRRRKVRCTRGRPCQKCQDVALSCSYTSIPRRKGPKGPNAHVLNSLRGLLTEVSASAAGGSPHRQQQLPFTMMATTLHSNDDPESRSSSSPAPSLTVSHSSHSSGDRVSELTFSPSPPSNARRRISSTILGAHVGLFLKHLYPIMPVIDSDTMADCADPETLHPRRYAHLVSLAAATHLQLNLDIGEFEPSERNIISGHDLIMEAVRALCEFDPLESPHVDTLLTMFFLFCAYGNLNKSDYAWHYLSQTISYVQILNLDKEGTYTGLAPMDAEARRRVFWLIFVTERCVPPFASQETCTYTVANKTTNRAYALQTGRPVMLRPNIRKPSVLNSEVPALLYGFVSLITLFEQMVPDFYSWKDDASTIAGRPESPAINSMYQSISNHPSLLAEVSETHQVDYILSQQWLLVCLWNYQVNKSAFHRSDSSSTSLLPIHIPLLAARSALACLSSASMASIDAHGIGMEQKLYDIGESITHLAPHLLPKMSPVMSAVETKDLLKSILDVLSRTRGCESYLFSALLEKSHHLLQASHLPSAPTTALFGLNKSQASAFGGIDMDTPSADAGVATEVEELEIDGAKCHSFKPLADSQGDLYLSY</sequence>
<dbReference type="CDD" id="cd12148">
    <property type="entry name" value="fungal_TF_MHR"/>
    <property type="match status" value="1"/>
</dbReference>
<evidence type="ECO:0000256" key="6">
    <source>
        <dbReference type="SAM" id="MobiDB-lite"/>
    </source>
</evidence>
<keyword evidence="5" id="KW-0539">Nucleus</keyword>
<dbReference type="GO" id="GO:0008270">
    <property type="term" value="F:zinc ion binding"/>
    <property type="evidence" value="ECO:0007669"/>
    <property type="project" value="InterPro"/>
</dbReference>
<evidence type="ECO:0000256" key="4">
    <source>
        <dbReference type="ARBA" id="ARBA00023163"/>
    </source>
</evidence>
<keyword evidence="9" id="KW-1185">Reference proteome</keyword>
<dbReference type="Proteomes" id="UP001194746">
    <property type="component" value="Unassembled WGS sequence"/>
</dbReference>
<keyword evidence="3" id="KW-0238">DNA-binding</keyword>
<dbReference type="PROSITE" id="PS00463">
    <property type="entry name" value="ZN2_CY6_FUNGAL_1"/>
    <property type="match status" value="1"/>
</dbReference>
<feature type="compositionally biased region" description="Low complexity" evidence="6">
    <location>
        <begin position="109"/>
        <end position="126"/>
    </location>
</feature>
<proteinExistence type="predicted"/>
<dbReference type="GO" id="GO:0003677">
    <property type="term" value="F:DNA binding"/>
    <property type="evidence" value="ECO:0007669"/>
    <property type="project" value="UniProtKB-KW"/>
</dbReference>
<dbReference type="PANTHER" id="PTHR31668:SF19">
    <property type="entry name" value="ZN(2)-C6 FUNGAL-TYPE DOMAIN-CONTAINING PROTEIN-RELATED"/>
    <property type="match status" value="1"/>
</dbReference>
<feature type="domain" description="Zn(2)-C6 fungal-type" evidence="7">
    <location>
        <begin position="20"/>
        <end position="49"/>
    </location>
</feature>
<dbReference type="GO" id="GO:0000981">
    <property type="term" value="F:DNA-binding transcription factor activity, RNA polymerase II-specific"/>
    <property type="evidence" value="ECO:0007669"/>
    <property type="project" value="InterPro"/>
</dbReference>
<dbReference type="EMBL" id="VCAU01000098">
    <property type="protein sequence ID" value="KAF9885305.1"/>
    <property type="molecule type" value="Genomic_DNA"/>
</dbReference>
<dbReference type="GO" id="GO:0009893">
    <property type="term" value="P:positive regulation of metabolic process"/>
    <property type="evidence" value="ECO:0007669"/>
    <property type="project" value="UniProtKB-ARBA"/>
</dbReference>